<comment type="caution">
    <text evidence="1">The sequence shown here is derived from an EMBL/GenBank/DDBJ whole genome shotgun (WGS) entry which is preliminary data.</text>
</comment>
<evidence type="ECO:0000313" key="1">
    <source>
        <dbReference type="EMBL" id="KAL2076179.1"/>
    </source>
</evidence>
<name>A0ABR4D202_9HELO</name>
<protein>
    <submittedName>
        <fullName evidence="1">Uncharacterized protein</fullName>
    </submittedName>
</protein>
<organism evidence="1 2">
    <name type="scientific">Oculimacula yallundae</name>
    <dbReference type="NCBI Taxonomy" id="86028"/>
    <lineage>
        <taxon>Eukaryota</taxon>
        <taxon>Fungi</taxon>
        <taxon>Dikarya</taxon>
        <taxon>Ascomycota</taxon>
        <taxon>Pezizomycotina</taxon>
        <taxon>Leotiomycetes</taxon>
        <taxon>Helotiales</taxon>
        <taxon>Ploettnerulaceae</taxon>
        <taxon>Oculimacula</taxon>
    </lineage>
</organism>
<keyword evidence="2" id="KW-1185">Reference proteome</keyword>
<proteinExistence type="predicted"/>
<dbReference type="Proteomes" id="UP001595075">
    <property type="component" value="Unassembled WGS sequence"/>
</dbReference>
<accession>A0ABR4D202</accession>
<reference evidence="1 2" key="1">
    <citation type="journal article" date="2024" name="Commun. Biol.">
        <title>Comparative genomic analysis of thermophilic fungi reveals convergent evolutionary adaptations and gene losses.</title>
        <authorList>
            <person name="Steindorff A.S."/>
            <person name="Aguilar-Pontes M.V."/>
            <person name="Robinson A.J."/>
            <person name="Andreopoulos B."/>
            <person name="LaButti K."/>
            <person name="Kuo A."/>
            <person name="Mondo S."/>
            <person name="Riley R."/>
            <person name="Otillar R."/>
            <person name="Haridas S."/>
            <person name="Lipzen A."/>
            <person name="Grimwood J."/>
            <person name="Schmutz J."/>
            <person name="Clum A."/>
            <person name="Reid I.D."/>
            <person name="Moisan M.C."/>
            <person name="Butler G."/>
            <person name="Nguyen T.T.M."/>
            <person name="Dewar K."/>
            <person name="Conant G."/>
            <person name="Drula E."/>
            <person name="Henrissat B."/>
            <person name="Hansel C."/>
            <person name="Singer S."/>
            <person name="Hutchinson M.I."/>
            <person name="de Vries R.P."/>
            <person name="Natvig D.O."/>
            <person name="Powell A.J."/>
            <person name="Tsang A."/>
            <person name="Grigoriev I.V."/>
        </authorList>
    </citation>
    <scope>NUCLEOTIDE SEQUENCE [LARGE SCALE GENOMIC DNA]</scope>
    <source>
        <strain evidence="1 2">CBS 494.80</strain>
    </source>
</reference>
<gene>
    <name evidence="1" type="ORF">VTL71DRAFT_1122</name>
</gene>
<dbReference type="EMBL" id="JAZHXI010000001">
    <property type="protein sequence ID" value="KAL2076179.1"/>
    <property type="molecule type" value="Genomic_DNA"/>
</dbReference>
<evidence type="ECO:0000313" key="2">
    <source>
        <dbReference type="Proteomes" id="UP001595075"/>
    </source>
</evidence>
<sequence>MPRFAPNGCCRNAWGLESGAELQSSAEQEAGQFGSSQLRYWMSGCSIGVTKMVLDELAEENVWRTIVISIEL</sequence>